<reference evidence="2" key="1">
    <citation type="journal article" date="2014" name="Front. Microbiol.">
        <title>High frequency of phylogenetically diverse reductive dehalogenase-homologous genes in deep subseafloor sedimentary metagenomes.</title>
        <authorList>
            <person name="Kawai M."/>
            <person name="Futagami T."/>
            <person name="Toyoda A."/>
            <person name="Takaki Y."/>
            <person name="Nishi S."/>
            <person name="Hori S."/>
            <person name="Arai W."/>
            <person name="Tsubouchi T."/>
            <person name="Morono Y."/>
            <person name="Uchiyama I."/>
            <person name="Ito T."/>
            <person name="Fujiyama A."/>
            <person name="Inagaki F."/>
            <person name="Takami H."/>
        </authorList>
    </citation>
    <scope>NUCLEOTIDE SEQUENCE</scope>
    <source>
        <strain evidence="2">Expedition CK06-06</strain>
    </source>
</reference>
<dbReference type="Pfam" id="PF02577">
    <property type="entry name" value="BFN_dom"/>
    <property type="match status" value="1"/>
</dbReference>
<accession>X1GQ87</accession>
<dbReference type="GO" id="GO:0004518">
    <property type="term" value="F:nuclease activity"/>
    <property type="evidence" value="ECO:0007669"/>
    <property type="project" value="InterPro"/>
</dbReference>
<sequence length="132" mass="15040">MVLPIWIGTPEANAIALELEGVKPQRPFTHDLIKNILKGVNLCVLKVIINKIENDTFYATIVLEKDGELFEVDARPSDSIAIALRMKVPIYVEEEVMKKSGTSIELDNEIKKKALKEYLKNMDLEDFGKYKF</sequence>
<evidence type="ECO:0000313" key="2">
    <source>
        <dbReference type="EMBL" id="GAH47010.1"/>
    </source>
</evidence>
<dbReference type="Gene3D" id="3.10.690.10">
    <property type="entry name" value="Bifunctional nuclease domain"/>
    <property type="match status" value="1"/>
</dbReference>
<feature type="domain" description="BFN" evidence="1">
    <location>
        <begin position="1"/>
        <end position="104"/>
    </location>
</feature>
<comment type="caution">
    <text evidence="2">The sequence shown here is derived from an EMBL/GenBank/DDBJ whole genome shotgun (WGS) entry which is preliminary data.</text>
</comment>
<dbReference type="SUPFAM" id="SSF103256">
    <property type="entry name" value="Hypothetical protein TM0160"/>
    <property type="match status" value="1"/>
</dbReference>
<dbReference type="PANTHER" id="PTHR15160">
    <property type="entry name" value="VON HIPPEL-LINDAU PROTEIN"/>
    <property type="match status" value="1"/>
</dbReference>
<organism evidence="2">
    <name type="scientific">marine sediment metagenome</name>
    <dbReference type="NCBI Taxonomy" id="412755"/>
    <lineage>
        <taxon>unclassified sequences</taxon>
        <taxon>metagenomes</taxon>
        <taxon>ecological metagenomes</taxon>
    </lineage>
</organism>
<gene>
    <name evidence="2" type="ORF">S03H2_15194</name>
</gene>
<dbReference type="AlphaFoldDB" id="X1GQ87"/>
<dbReference type="PROSITE" id="PS51658">
    <property type="entry name" value="BFN"/>
    <property type="match status" value="1"/>
</dbReference>
<proteinExistence type="predicted"/>
<dbReference type="PANTHER" id="PTHR15160:SF1">
    <property type="entry name" value="VON HIPPEL-LINDAU DISEASE TUMOR SUPPRESSOR"/>
    <property type="match status" value="1"/>
</dbReference>
<evidence type="ECO:0000259" key="1">
    <source>
        <dbReference type="PROSITE" id="PS51658"/>
    </source>
</evidence>
<name>X1GQ87_9ZZZZ</name>
<dbReference type="InterPro" id="IPR003729">
    <property type="entry name" value="Bi_nuclease_dom"/>
</dbReference>
<dbReference type="EMBL" id="BARU01007713">
    <property type="protein sequence ID" value="GAH47010.1"/>
    <property type="molecule type" value="Genomic_DNA"/>
</dbReference>
<dbReference type="InterPro" id="IPR036104">
    <property type="entry name" value="BFN_sf"/>
</dbReference>
<protein>
    <recommendedName>
        <fullName evidence="1">BFN domain-containing protein</fullName>
    </recommendedName>
</protein>